<organism evidence="2">
    <name type="scientific">freshwater metagenome</name>
    <dbReference type="NCBI Taxonomy" id="449393"/>
    <lineage>
        <taxon>unclassified sequences</taxon>
        <taxon>metagenomes</taxon>
        <taxon>ecological metagenomes</taxon>
    </lineage>
</organism>
<sequence length="126" mass="13456">MTSHHDLRAGTSGAESVYSTAMAMPSVSRTGVTTNKPSHRRSRLNDSTRKVREIPRALVSENSYMLPHGTRPADRPRAMTAPRSSRAPSHITDMATLPARRPGSRPSAGAVRSRVATAPGSEPAAD</sequence>
<evidence type="ECO:0000256" key="1">
    <source>
        <dbReference type="SAM" id="MobiDB-lite"/>
    </source>
</evidence>
<dbReference type="EMBL" id="CAFBOZ010000227">
    <property type="protein sequence ID" value="CAB5015967.1"/>
    <property type="molecule type" value="Genomic_DNA"/>
</dbReference>
<proteinExistence type="predicted"/>
<gene>
    <name evidence="2" type="ORF">UFOPK3992_01460</name>
</gene>
<reference evidence="2" key="1">
    <citation type="submission" date="2020-05" db="EMBL/GenBank/DDBJ databases">
        <authorList>
            <person name="Chiriac C."/>
            <person name="Salcher M."/>
            <person name="Ghai R."/>
            <person name="Kavagutti S V."/>
        </authorList>
    </citation>
    <scope>NUCLEOTIDE SEQUENCE</scope>
</reference>
<name>A0A6J7QE97_9ZZZZ</name>
<accession>A0A6J7QE97</accession>
<protein>
    <submittedName>
        <fullName evidence="2">Unannotated protein</fullName>
    </submittedName>
</protein>
<evidence type="ECO:0000313" key="2">
    <source>
        <dbReference type="EMBL" id="CAB5015967.1"/>
    </source>
</evidence>
<feature type="compositionally biased region" description="Polar residues" evidence="1">
    <location>
        <begin position="27"/>
        <end position="36"/>
    </location>
</feature>
<dbReference type="AlphaFoldDB" id="A0A6J7QE97"/>
<feature type="compositionally biased region" description="Basic and acidic residues" evidence="1">
    <location>
        <begin position="43"/>
        <end position="55"/>
    </location>
</feature>
<feature type="region of interest" description="Disordered" evidence="1">
    <location>
        <begin position="1"/>
        <end position="126"/>
    </location>
</feature>